<accession>A0A7G5C915</accession>
<sequence length="52" mass="5970">MFLSSQQPLEIEQLITFLQINKNFKYLHLKFCNIDSKGAEALANSESLKVLL</sequence>
<dbReference type="SUPFAM" id="SSF52047">
    <property type="entry name" value="RNI-like"/>
    <property type="match status" value="1"/>
</dbReference>
<gene>
    <name evidence="1" type="ORF">HC358_00840</name>
</gene>
<reference evidence="1 2" key="2">
    <citation type="journal article" date="2020" name="Mol. Biol. Evol.">
        <title>Life and death of selfish genes: comparative genomics reveals the dynamic evolution of cytoplasmic incompatibility.</title>
        <authorList>
            <person name="Martinez J."/>
            <person name="Klasson L."/>
            <person name="Welch J."/>
            <person name="Jiggins F.M."/>
        </authorList>
    </citation>
    <scope>NUCLEOTIDE SEQUENCE [LARGE SCALE GENOMIC DNA]</scope>
    <source>
        <strain evidence="1">WStv</strain>
    </source>
</reference>
<dbReference type="Gene3D" id="3.80.10.10">
    <property type="entry name" value="Ribonuclease Inhibitor"/>
    <property type="match status" value="1"/>
</dbReference>
<dbReference type="InterPro" id="IPR001611">
    <property type="entry name" value="Leu-rich_rpt"/>
</dbReference>
<dbReference type="Proteomes" id="UP000515744">
    <property type="component" value="Chromosome"/>
</dbReference>
<protein>
    <submittedName>
        <fullName evidence="1">Uncharacterized protein</fullName>
    </submittedName>
</protein>
<evidence type="ECO:0000313" key="2">
    <source>
        <dbReference type="Proteomes" id="UP000515744"/>
    </source>
</evidence>
<proteinExistence type="predicted"/>
<dbReference type="InterPro" id="IPR032675">
    <property type="entry name" value="LRR_dom_sf"/>
</dbReference>
<dbReference type="Pfam" id="PF13516">
    <property type="entry name" value="LRR_6"/>
    <property type="match status" value="1"/>
</dbReference>
<dbReference type="EMBL" id="CP050531">
    <property type="protein sequence ID" value="QMV45699.1"/>
    <property type="molecule type" value="Genomic_DNA"/>
</dbReference>
<organism evidence="1 2">
    <name type="scientific">Wolbachia pipientis</name>
    <dbReference type="NCBI Taxonomy" id="955"/>
    <lineage>
        <taxon>Bacteria</taxon>
        <taxon>Pseudomonadati</taxon>
        <taxon>Pseudomonadota</taxon>
        <taxon>Alphaproteobacteria</taxon>
        <taxon>Rickettsiales</taxon>
        <taxon>Anaplasmataceae</taxon>
        <taxon>Wolbachieae</taxon>
        <taxon>Wolbachia</taxon>
    </lineage>
</organism>
<reference evidence="2" key="1">
    <citation type="journal article" date="2020" name="Mol. Biol.">
        <title>Life and death of selfish genes: comparative genomics reveals the dynamic evolution of cytoplasmic incompatibility.</title>
        <authorList>
            <person name="Martinez J."/>
            <person name="Klasson L."/>
            <person name="Welch J."/>
            <person name="Jiggins F.M."/>
        </authorList>
    </citation>
    <scope>NUCLEOTIDE SEQUENCE [LARGE SCALE GENOMIC DNA]</scope>
</reference>
<dbReference type="AlphaFoldDB" id="A0A7G5C915"/>
<dbReference type="RefSeq" id="WP_182159111.1">
    <property type="nucleotide sequence ID" value="NZ_CP050531.1"/>
</dbReference>
<evidence type="ECO:0000313" key="1">
    <source>
        <dbReference type="EMBL" id="QMV45699.1"/>
    </source>
</evidence>
<name>A0A7G5C915_WOLPI</name>